<dbReference type="PANTHER" id="PTHR23430">
    <property type="entry name" value="HISTONE H2A"/>
    <property type="match status" value="1"/>
</dbReference>
<evidence type="ECO:0000313" key="2">
    <source>
        <dbReference type="Ensembl" id="ENSEASP00005002531.1"/>
    </source>
</evidence>
<dbReference type="PRINTS" id="PR00620">
    <property type="entry name" value="HISTONEH2A"/>
</dbReference>
<keyword evidence="1" id="KW-0158">Chromosome</keyword>
<dbReference type="Gene3D" id="1.10.20.10">
    <property type="entry name" value="Histone, subunit A"/>
    <property type="match status" value="1"/>
</dbReference>
<dbReference type="GO" id="GO:0046982">
    <property type="term" value="F:protein heterodimerization activity"/>
    <property type="evidence" value="ECO:0007669"/>
    <property type="project" value="InterPro"/>
</dbReference>
<keyword evidence="1" id="KW-0544">Nucleosome core</keyword>
<reference evidence="2" key="2">
    <citation type="submission" date="2025-08" db="UniProtKB">
        <authorList>
            <consortium name="Ensembl"/>
        </authorList>
    </citation>
    <scope>IDENTIFICATION</scope>
</reference>
<sequence length="112" mass="12875">QARIMKQICSHSVRAELPFPKSHVDHLLWKRHYARCLSSSKPVFLAATFWYLTVNILELAGNEAHNNHRRCVIPEHVEKVMYNPEFHAPLGMCPSFLMMRCSDPGRTADVST</sequence>
<dbReference type="SUPFAM" id="SSF47113">
    <property type="entry name" value="Histone-fold"/>
    <property type="match status" value="1"/>
</dbReference>
<reference evidence="2" key="3">
    <citation type="submission" date="2025-09" db="UniProtKB">
        <authorList>
            <consortium name="Ensembl"/>
        </authorList>
    </citation>
    <scope>IDENTIFICATION</scope>
</reference>
<comment type="similarity">
    <text evidence="1">Belongs to the histone H2A family.</text>
</comment>
<dbReference type="GO" id="GO:0030527">
    <property type="term" value="F:structural constituent of chromatin"/>
    <property type="evidence" value="ECO:0007669"/>
    <property type="project" value="InterPro"/>
</dbReference>
<reference evidence="2 3" key="1">
    <citation type="journal article" date="2020" name="Nat. Commun.">
        <title>Donkey genomes provide new insights into domestication and selection for coat color.</title>
        <authorList>
            <person name="Wang"/>
            <person name="C."/>
            <person name="Li"/>
            <person name="H."/>
            <person name="Guo"/>
            <person name="Y."/>
            <person name="Huang"/>
            <person name="J."/>
            <person name="Sun"/>
            <person name="Y."/>
            <person name="Min"/>
            <person name="J."/>
            <person name="Wang"/>
            <person name="J."/>
            <person name="Fang"/>
            <person name="X."/>
            <person name="Zhao"/>
            <person name="Z."/>
            <person name="Wang"/>
            <person name="S."/>
            <person name="Zhang"/>
            <person name="Y."/>
            <person name="Liu"/>
            <person name="Q."/>
            <person name="Jiang"/>
            <person name="Q."/>
            <person name="Wang"/>
            <person name="X."/>
            <person name="Guo"/>
            <person name="Y."/>
            <person name="Yang"/>
            <person name="C."/>
            <person name="Wang"/>
            <person name="Y."/>
            <person name="Tian"/>
            <person name="F."/>
            <person name="Zhuang"/>
            <person name="G."/>
            <person name="Fan"/>
            <person name="Y."/>
            <person name="Gao"/>
            <person name="Q."/>
            <person name="Li"/>
            <person name="Y."/>
            <person name="Ju"/>
            <person name="Z."/>
            <person name="Li"/>
            <person name="J."/>
            <person name="Li"/>
            <person name="R."/>
            <person name="Hou"/>
            <person name="M."/>
            <person name="Yang"/>
            <person name="G."/>
            <person name="Liu"/>
            <person name="G."/>
            <person name="Liu"/>
            <person name="W."/>
            <person name="Guo"/>
            <person name="J."/>
            <person name="Pan"/>
            <person name="S."/>
            <person name="Fan"/>
            <person name="G."/>
            <person name="Zhang"/>
            <person name="W."/>
            <person name="Zhang"/>
            <person name="R."/>
            <person name="Yu"/>
            <person name="J."/>
            <person name="Zhang"/>
            <person name="X."/>
            <person name="Yin"/>
            <person name="Q."/>
            <person name="Ji"/>
            <person name="C."/>
            <person name="Jin"/>
            <person name="Y."/>
            <person name="Yue"/>
            <person name="G."/>
            <person name="Liu"/>
            <person name="M."/>
            <person name="Xu"/>
            <person name="J."/>
            <person name="Liu"/>
            <person name="S."/>
            <person name="Jordana"/>
            <person name="J."/>
            <person name="Noce"/>
            <person name="A."/>
            <person name="Amills"/>
            <person name="M."/>
            <person name="Wu"/>
            <person name="D.D."/>
            <person name="Li"/>
            <person name="S."/>
            <person name="Zhou"/>
            <person name="X. and Zhong"/>
            <person name="J."/>
        </authorList>
    </citation>
    <scope>NUCLEOTIDE SEQUENCE [LARGE SCALE GENOMIC DNA]</scope>
</reference>
<dbReference type="GeneTree" id="ENSGT00940000162492"/>
<comment type="subunit">
    <text evidence="1">The nucleosome is a histone octamer containing two molecules each of H2A, H2B, H3 and H4 assembled in one H3-H4 heterotetramer and two H2A-H2B heterodimers. The octamer wraps approximately 147 bp of DNA.</text>
</comment>
<proteinExistence type="inferred from homology"/>
<keyword evidence="1" id="KW-0238">DNA-binding</keyword>
<keyword evidence="3" id="KW-1185">Reference proteome</keyword>
<evidence type="ECO:0000313" key="3">
    <source>
        <dbReference type="Proteomes" id="UP000694387"/>
    </source>
</evidence>
<comment type="subcellular location">
    <subcellularLocation>
        <location evidence="1">Nucleus</location>
    </subcellularLocation>
</comment>
<dbReference type="Proteomes" id="UP000694387">
    <property type="component" value="Chromosome 7"/>
</dbReference>
<dbReference type="Ensembl" id="ENSEAST00005002783.2">
    <property type="protein sequence ID" value="ENSEASP00005002531.1"/>
    <property type="gene ID" value="ENSEASG00005001972.2"/>
</dbReference>
<protein>
    <recommendedName>
        <fullName evidence="1">Histone H2A</fullName>
    </recommendedName>
</protein>
<accession>A0A8C4L0S3</accession>
<keyword evidence="1" id="KW-0539">Nucleus</keyword>
<dbReference type="GO" id="GO:0000786">
    <property type="term" value="C:nucleosome"/>
    <property type="evidence" value="ECO:0007669"/>
    <property type="project" value="UniProtKB-KW"/>
</dbReference>
<dbReference type="InterPro" id="IPR002119">
    <property type="entry name" value="Histone_H2A"/>
</dbReference>
<dbReference type="GO" id="GO:0003677">
    <property type="term" value="F:DNA binding"/>
    <property type="evidence" value="ECO:0007669"/>
    <property type="project" value="UniProtKB-KW"/>
</dbReference>
<dbReference type="GO" id="GO:0005634">
    <property type="term" value="C:nucleus"/>
    <property type="evidence" value="ECO:0007669"/>
    <property type="project" value="UniProtKB-SubCell"/>
</dbReference>
<dbReference type="InterPro" id="IPR009072">
    <property type="entry name" value="Histone-fold"/>
</dbReference>
<organism evidence="2 3">
    <name type="scientific">Equus asinus</name>
    <name type="common">Donkey</name>
    <name type="synonym">Equus africanus asinus</name>
    <dbReference type="NCBI Taxonomy" id="9793"/>
    <lineage>
        <taxon>Eukaryota</taxon>
        <taxon>Metazoa</taxon>
        <taxon>Chordata</taxon>
        <taxon>Craniata</taxon>
        <taxon>Vertebrata</taxon>
        <taxon>Euteleostomi</taxon>
        <taxon>Mammalia</taxon>
        <taxon>Eutheria</taxon>
        <taxon>Laurasiatheria</taxon>
        <taxon>Perissodactyla</taxon>
        <taxon>Equidae</taxon>
        <taxon>Equus</taxon>
    </lineage>
</organism>
<dbReference type="SMART" id="SM00414">
    <property type="entry name" value="H2A"/>
    <property type="match status" value="1"/>
</dbReference>
<evidence type="ECO:0000256" key="1">
    <source>
        <dbReference type="RuleBase" id="RU003767"/>
    </source>
</evidence>
<dbReference type="AlphaFoldDB" id="A0A8C4L0S3"/>
<dbReference type="OMA" id="DEMTQNK"/>
<name>A0A8C4L0S3_EQUAS</name>